<organism evidence="2">
    <name type="scientific">Arundo donax</name>
    <name type="common">Giant reed</name>
    <name type="synonym">Donax arundinaceus</name>
    <dbReference type="NCBI Taxonomy" id="35708"/>
    <lineage>
        <taxon>Eukaryota</taxon>
        <taxon>Viridiplantae</taxon>
        <taxon>Streptophyta</taxon>
        <taxon>Embryophyta</taxon>
        <taxon>Tracheophyta</taxon>
        <taxon>Spermatophyta</taxon>
        <taxon>Magnoliopsida</taxon>
        <taxon>Liliopsida</taxon>
        <taxon>Poales</taxon>
        <taxon>Poaceae</taxon>
        <taxon>PACMAD clade</taxon>
        <taxon>Arundinoideae</taxon>
        <taxon>Arundineae</taxon>
        <taxon>Arundo</taxon>
    </lineage>
</organism>
<name>A0A0A9G577_ARUDO</name>
<accession>A0A0A9G577</accession>
<evidence type="ECO:0000313" key="2">
    <source>
        <dbReference type="EMBL" id="JAE15828.1"/>
    </source>
</evidence>
<reference evidence="2" key="2">
    <citation type="journal article" date="2015" name="Data Brief">
        <title>Shoot transcriptome of the giant reed, Arundo donax.</title>
        <authorList>
            <person name="Barrero R.A."/>
            <person name="Guerrero F.D."/>
            <person name="Moolhuijzen P."/>
            <person name="Goolsby J.A."/>
            <person name="Tidwell J."/>
            <person name="Bellgard S.E."/>
            <person name="Bellgard M.I."/>
        </authorList>
    </citation>
    <scope>NUCLEOTIDE SEQUENCE</scope>
    <source>
        <tissue evidence="2">Shoot tissue taken approximately 20 cm above the soil surface</tissue>
    </source>
</reference>
<feature type="region of interest" description="Disordered" evidence="1">
    <location>
        <begin position="1"/>
        <end position="21"/>
    </location>
</feature>
<proteinExistence type="predicted"/>
<evidence type="ECO:0000256" key="1">
    <source>
        <dbReference type="SAM" id="MobiDB-lite"/>
    </source>
</evidence>
<dbReference type="EMBL" id="GBRH01182068">
    <property type="protein sequence ID" value="JAE15828.1"/>
    <property type="molecule type" value="Transcribed_RNA"/>
</dbReference>
<sequence>MTMFFQKLKESPMAKGTKLLG</sequence>
<dbReference type="AlphaFoldDB" id="A0A0A9G577"/>
<reference evidence="2" key="1">
    <citation type="submission" date="2014-09" db="EMBL/GenBank/DDBJ databases">
        <authorList>
            <person name="Magalhaes I.L.F."/>
            <person name="Oliveira U."/>
            <person name="Santos F.R."/>
            <person name="Vidigal T.H.D.A."/>
            <person name="Brescovit A.D."/>
            <person name="Santos A.J."/>
        </authorList>
    </citation>
    <scope>NUCLEOTIDE SEQUENCE</scope>
    <source>
        <tissue evidence="2">Shoot tissue taken approximately 20 cm above the soil surface</tissue>
    </source>
</reference>
<protein>
    <submittedName>
        <fullName evidence="2">Uncharacterized protein</fullName>
    </submittedName>
</protein>